<dbReference type="EC" id="2.7.7.7" evidence="2"/>
<dbReference type="EMBL" id="WIOL01000001">
    <property type="protein sequence ID" value="MQT16244.1"/>
    <property type="molecule type" value="Genomic_DNA"/>
</dbReference>
<dbReference type="PANTHER" id="PTHR11669:SF8">
    <property type="entry name" value="DNA POLYMERASE III SUBUNIT DELTA"/>
    <property type="match status" value="1"/>
</dbReference>
<sequence length="317" mass="33270">MIGHGAPVAAFKSAFAGDRPHHAWLLTGPQGLGKALFAQAAATWLLAGKPHGAAFAGGDGTPAAAMIAAGSHPDFRRLVRTEDDKGKQRAAIRIDEVRALQPLFRQTPSIADWRVVIVDSADEMNVQSANALLKNLEEPPQQTLFFLISHTPGRLLPTIRSRCRALRFARLTDAEVDTLLADAAPSLDDEDRAALVRMADGAPGRALRFAESGVAALAEQLSELADSPPEAAAGRALALARSLAGKGNSARYDAFLDLAPAMLAQAARTRNGPALARTLSDWEAATALAGSAIGLSLDPQSVAFDLARKIAGLARVD</sequence>
<accession>A0A7C9KLD0</accession>
<feature type="domain" description="AAA+ ATPase" evidence="1">
    <location>
        <begin position="20"/>
        <end position="178"/>
    </location>
</feature>
<dbReference type="GO" id="GO:0008408">
    <property type="term" value="F:3'-5' exonuclease activity"/>
    <property type="evidence" value="ECO:0007669"/>
    <property type="project" value="InterPro"/>
</dbReference>
<dbReference type="InterPro" id="IPR050238">
    <property type="entry name" value="DNA_Rep/Repair_Clamp_Loader"/>
</dbReference>
<dbReference type="GO" id="GO:0009360">
    <property type="term" value="C:DNA polymerase III complex"/>
    <property type="evidence" value="ECO:0007669"/>
    <property type="project" value="TreeGrafter"/>
</dbReference>
<keyword evidence="3" id="KW-1185">Reference proteome</keyword>
<dbReference type="InterPro" id="IPR003593">
    <property type="entry name" value="AAA+_ATPase"/>
</dbReference>
<evidence type="ECO:0000313" key="3">
    <source>
        <dbReference type="Proteomes" id="UP000481327"/>
    </source>
</evidence>
<dbReference type="GO" id="GO:0006261">
    <property type="term" value="P:DNA-templated DNA replication"/>
    <property type="evidence" value="ECO:0007669"/>
    <property type="project" value="TreeGrafter"/>
</dbReference>
<dbReference type="SUPFAM" id="SSF52540">
    <property type="entry name" value="P-loop containing nucleoside triphosphate hydrolases"/>
    <property type="match status" value="1"/>
</dbReference>
<dbReference type="GO" id="GO:0003887">
    <property type="term" value="F:DNA-directed DNA polymerase activity"/>
    <property type="evidence" value="ECO:0007669"/>
    <property type="project" value="UniProtKB-EC"/>
</dbReference>
<dbReference type="AlphaFoldDB" id="A0A7C9KLD0"/>
<proteinExistence type="predicted"/>
<dbReference type="PANTHER" id="PTHR11669">
    <property type="entry name" value="REPLICATION FACTOR C / DNA POLYMERASE III GAMMA-TAU SUBUNIT"/>
    <property type="match status" value="1"/>
</dbReference>
<dbReference type="InterPro" id="IPR004622">
    <property type="entry name" value="DNA_pol_HolB"/>
</dbReference>
<dbReference type="NCBIfam" id="TIGR00678">
    <property type="entry name" value="holB"/>
    <property type="match status" value="1"/>
</dbReference>
<dbReference type="Gene3D" id="3.40.50.300">
    <property type="entry name" value="P-loop containing nucleotide triphosphate hydrolases"/>
    <property type="match status" value="1"/>
</dbReference>
<dbReference type="InterPro" id="IPR027417">
    <property type="entry name" value="P-loop_NTPase"/>
</dbReference>
<dbReference type="SMART" id="SM00382">
    <property type="entry name" value="AAA"/>
    <property type="match status" value="1"/>
</dbReference>
<keyword evidence="2" id="KW-0548">Nucleotidyltransferase</keyword>
<comment type="caution">
    <text evidence="2">The sequence shown here is derived from an EMBL/GenBank/DDBJ whole genome shotgun (WGS) entry which is preliminary data.</text>
</comment>
<dbReference type="Pfam" id="PF13177">
    <property type="entry name" value="DNA_pol3_delta2"/>
    <property type="match status" value="1"/>
</dbReference>
<protein>
    <submittedName>
        <fullName evidence="2">DNA polymerase III subunit delta</fullName>
        <ecNumber evidence="2">2.7.7.7</ecNumber>
    </submittedName>
</protein>
<dbReference type="NCBIfam" id="NF005677">
    <property type="entry name" value="PRK07471.1"/>
    <property type="match status" value="1"/>
</dbReference>
<dbReference type="Proteomes" id="UP000481327">
    <property type="component" value="Unassembled WGS sequence"/>
</dbReference>
<dbReference type="RefSeq" id="WP_152576664.1">
    <property type="nucleotide sequence ID" value="NZ_JAATJI010000001.1"/>
</dbReference>
<name>A0A7C9KLD0_9SPHN</name>
<dbReference type="OrthoDB" id="9811073at2"/>
<organism evidence="2 3">
    <name type="scientific">Sandarakinorhabdus fusca</name>
    <dbReference type="NCBI Taxonomy" id="1439888"/>
    <lineage>
        <taxon>Bacteria</taxon>
        <taxon>Pseudomonadati</taxon>
        <taxon>Pseudomonadota</taxon>
        <taxon>Alphaproteobacteria</taxon>
        <taxon>Sphingomonadales</taxon>
        <taxon>Sphingosinicellaceae</taxon>
        <taxon>Sandarakinorhabdus</taxon>
    </lineage>
</organism>
<gene>
    <name evidence="2" type="ORF">F3168_03095</name>
</gene>
<evidence type="ECO:0000259" key="1">
    <source>
        <dbReference type="SMART" id="SM00382"/>
    </source>
</evidence>
<keyword evidence="2" id="KW-0808">Transferase</keyword>
<evidence type="ECO:0000313" key="2">
    <source>
        <dbReference type="EMBL" id="MQT16244.1"/>
    </source>
</evidence>
<reference evidence="2 3" key="1">
    <citation type="submission" date="2019-09" db="EMBL/GenBank/DDBJ databases">
        <title>Polymorphobacter sp. isolated from a lake in China.</title>
        <authorList>
            <person name="Liu Z."/>
        </authorList>
    </citation>
    <scope>NUCLEOTIDE SEQUENCE [LARGE SCALE GENOMIC DNA]</scope>
    <source>
        <strain evidence="2 3">D40P</strain>
    </source>
</reference>